<evidence type="ECO:0000256" key="1">
    <source>
        <dbReference type="SAM" id="MobiDB-lite"/>
    </source>
</evidence>
<dbReference type="AlphaFoldDB" id="A0A7S2T3Q4"/>
<gene>
    <name evidence="2" type="ORF">CPRI1469_LOCUS5027</name>
</gene>
<feature type="compositionally biased region" description="Basic residues" evidence="1">
    <location>
        <begin position="1"/>
        <end position="12"/>
    </location>
</feature>
<accession>A0A7S2T3Q4</accession>
<organism evidence="2">
    <name type="scientific">Chloropicon primus</name>
    <dbReference type="NCBI Taxonomy" id="1764295"/>
    <lineage>
        <taxon>Eukaryota</taxon>
        <taxon>Viridiplantae</taxon>
        <taxon>Chlorophyta</taxon>
        <taxon>Chloropicophyceae</taxon>
        <taxon>Chloropicales</taxon>
        <taxon>Chloropicaceae</taxon>
        <taxon>Chloropicon</taxon>
    </lineage>
</organism>
<sequence length="119" mass="13025">MTRKSQKRKKKRDVFGDPQGLVGAEAMQCDPSTPRDNWERRTVEGSDPRRLLRNSLAIQRSHGGVGRIRVAVVVVVSLPSWNSLLELGRNGSVRASVVASSPHSRLACGSIGGNPIFFF</sequence>
<name>A0A7S2T3Q4_9CHLO</name>
<evidence type="ECO:0000313" key="2">
    <source>
        <dbReference type="EMBL" id="CAD9716171.1"/>
    </source>
</evidence>
<reference evidence="2" key="1">
    <citation type="submission" date="2021-01" db="EMBL/GenBank/DDBJ databases">
        <authorList>
            <person name="Corre E."/>
            <person name="Pelletier E."/>
            <person name="Niang G."/>
            <person name="Scheremetjew M."/>
            <person name="Finn R."/>
            <person name="Kale V."/>
            <person name="Holt S."/>
            <person name="Cochrane G."/>
            <person name="Meng A."/>
            <person name="Brown T."/>
            <person name="Cohen L."/>
        </authorList>
    </citation>
    <scope>NUCLEOTIDE SEQUENCE</scope>
    <source>
        <strain evidence="2">CCMP1205</strain>
    </source>
</reference>
<proteinExistence type="predicted"/>
<feature type="region of interest" description="Disordered" evidence="1">
    <location>
        <begin position="1"/>
        <end position="44"/>
    </location>
</feature>
<protein>
    <submittedName>
        <fullName evidence="2">Uncharacterized protein</fullName>
    </submittedName>
</protein>
<dbReference type="EMBL" id="HBHL01007710">
    <property type="protein sequence ID" value="CAD9716171.1"/>
    <property type="molecule type" value="Transcribed_RNA"/>
</dbReference>